<evidence type="ECO:0000256" key="1">
    <source>
        <dbReference type="SAM" id="MobiDB-lite"/>
    </source>
</evidence>
<reference evidence="2 3" key="1">
    <citation type="submission" date="2024-04" db="EMBL/GenBank/DDBJ databases">
        <authorList>
            <consortium name="Genoscope - CEA"/>
            <person name="William W."/>
        </authorList>
    </citation>
    <scope>NUCLEOTIDE SEQUENCE [LARGE SCALE GENOMIC DNA]</scope>
</reference>
<proteinExistence type="predicted"/>
<name>A0AAV2HZS2_LYMST</name>
<keyword evidence="3" id="KW-1185">Reference proteome</keyword>
<feature type="non-terminal residue" evidence="2">
    <location>
        <position position="1"/>
    </location>
</feature>
<evidence type="ECO:0000313" key="3">
    <source>
        <dbReference type="Proteomes" id="UP001497497"/>
    </source>
</evidence>
<comment type="caution">
    <text evidence="2">The sequence shown here is derived from an EMBL/GenBank/DDBJ whole genome shotgun (WGS) entry which is preliminary data.</text>
</comment>
<dbReference type="AlphaFoldDB" id="A0AAV2HZS2"/>
<feature type="region of interest" description="Disordered" evidence="1">
    <location>
        <begin position="1"/>
        <end position="104"/>
    </location>
</feature>
<dbReference type="Proteomes" id="UP001497497">
    <property type="component" value="Unassembled WGS sequence"/>
</dbReference>
<organism evidence="2 3">
    <name type="scientific">Lymnaea stagnalis</name>
    <name type="common">Great pond snail</name>
    <name type="synonym">Helix stagnalis</name>
    <dbReference type="NCBI Taxonomy" id="6523"/>
    <lineage>
        <taxon>Eukaryota</taxon>
        <taxon>Metazoa</taxon>
        <taxon>Spiralia</taxon>
        <taxon>Lophotrochozoa</taxon>
        <taxon>Mollusca</taxon>
        <taxon>Gastropoda</taxon>
        <taxon>Heterobranchia</taxon>
        <taxon>Euthyneura</taxon>
        <taxon>Panpulmonata</taxon>
        <taxon>Hygrophila</taxon>
        <taxon>Lymnaeoidea</taxon>
        <taxon>Lymnaeidae</taxon>
        <taxon>Lymnaea</taxon>
    </lineage>
</organism>
<evidence type="ECO:0000313" key="2">
    <source>
        <dbReference type="EMBL" id="CAL1539823.1"/>
    </source>
</evidence>
<accession>A0AAV2HZS2</accession>
<sequence length="104" mass="11514">TRSRNGKPPVKTPAAISNRLVSTRSKPGTSPDNSGRSRREPSDAIGKAYVLSQAITRGRTAPERRRRLSTSSYVDESGYLSPFNEASEDDDDDEQEEEEEEQEG</sequence>
<feature type="non-terminal residue" evidence="2">
    <location>
        <position position="104"/>
    </location>
</feature>
<feature type="compositionally biased region" description="Acidic residues" evidence="1">
    <location>
        <begin position="86"/>
        <end position="104"/>
    </location>
</feature>
<feature type="compositionally biased region" description="Polar residues" evidence="1">
    <location>
        <begin position="19"/>
        <end position="34"/>
    </location>
</feature>
<gene>
    <name evidence="2" type="ORF">GSLYS_00013556001</name>
</gene>
<protein>
    <submittedName>
        <fullName evidence="2">Uncharacterized protein</fullName>
    </submittedName>
</protein>
<dbReference type="EMBL" id="CAXITT010000357">
    <property type="protein sequence ID" value="CAL1539823.1"/>
    <property type="molecule type" value="Genomic_DNA"/>
</dbReference>